<evidence type="ECO:0000256" key="1">
    <source>
        <dbReference type="ARBA" id="ARBA00022448"/>
    </source>
</evidence>
<dbReference type="CDD" id="cd03215">
    <property type="entry name" value="ABC_Carb_Monos_II"/>
    <property type="match status" value="1"/>
</dbReference>
<evidence type="ECO:0000256" key="2">
    <source>
        <dbReference type="ARBA" id="ARBA00022475"/>
    </source>
</evidence>
<name>A0ABM8UNH2_9BACT</name>
<evidence type="ECO:0000256" key="7">
    <source>
        <dbReference type="ARBA" id="ARBA00022967"/>
    </source>
</evidence>
<gene>
    <name evidence="10" type="primary">rbsA</name>
    <name evidence="10" type="ORF">DYBT9623_01710</name>
</gene>
<keyword evidence="7" id="KW-1278">Translocase</keyword>
<dbReference type="PANTHER" id="PTHR43790">
    <property type="entry name" value="CARBOHYDRATE TRANSPORT ATP-BINDING PROTEIN MG119-RELATED"/>
    <property type="match status" value="1"/>
</dbReference>
<evidence type="ECO:0000256" key="8">
    <source>
        <dbReference type="ARBA" id="ARBA00023136"/>
    </source>
</evidence>
<dbReference type="InterPro" id="IPR003439">
    <property type="entry name" value="ABC_transporter-like_ATP-bd"/>
</dbReference>
<sequence>MLTAENITKRFPGVVALENVNLTLEAGKVTALIGENGAGKSTLMKILSGVYADYEGQIFWKDNLVKFNNPKEAQQHGIAIIHQELNLIPYLTITENIFLGREMLSQYGTLDKNKMRRKTQELLDRLKLKVSPETRVVNLKVGQQQIVEIAKALLTEAELIIMDEPTSAITGSEVEVLFGIIEELKAENKAIVYVSHKLDELFRIADHFVVLRDGKSVDSGKMQDIDQDQLITKMVGRKIEVMRKKLSQGATEVLLQIENLTLQHALRKNEWILKDINFEVRRGEIVGIFGLMGAGRTELLETIFGLHAARSQGTIRVEGKALSISKPAQAIAAGLALVPEDRKKDGLVLGMDVKTNICLTTLSDLENMGISSENKEAALAEKYISELKIKTPSGKQQAKNLSGGNQQKIVLAKWLATKPKLLLLDEPTRGIDIHAKSEIYKLIIQLADNGLGIIVVSSELPEILAVSDRVLVMAEGELTAEFTAAEATEDLILKAAIPQSIYEKQL</sequence>
<feature type="domain" description="ABC transporter" evidence="9">
    <location>
        <begin position="2"/>
        <end position="238"/>
    </location>
</feature>
<reference evidence="10 11" key="1">
    <citation type="submission" date="2021-04" db="EMBL/GenBank/DDBJ databases">
        <authorList>
            <person name="Rodrigo-Torres L."/>
            <person name="Arahal R. D."/>
            <person name="Lucena T."/>
        </authorList>
    </citation>
    <scope>NUCLEOTIDE SEQUENCE [LARGE SCALE GENOMIC DNA]</scope>
    <source>
        <strain evidence="10 11">CECT 9623</strain>
    </source>
</reference>
<dbReference type="InterPro" id="IPR027417">
    <property type="entry name" value="P-loop_NTPase"/>
</dbReference>
<dbReference type="CDD" id="cd03216">
    <property type="entry name" value="ABC_Carb_Monos_I"/>
    <property type="match status" value="1"/>
</dbReference>
<evidence type="ECO:0000259" key="9">
    <source>
        <dbReference type="PROSITE" id="PS50893"/>
    </source>
</evidence>
<dbReference type="Pfam" id="PF00005">
    <property type="entry name" value="ABC_tran"/>
    <property type="match status" value="2"/>
</dbReference>
<keyword evidence="2" id="KW-1003">Cell membrane</keyword>
<accession>A0ABM8UNH2</accession>
<dbReference type="Gene3D" id="3.40.50.300">
    <property type="entry name" value="P-loop containing nucleotide triphosphate hydrolases"/>
    <property type="match status" value="2"/>
</dbReference>
<keyword evidence="11" id="KW-1185">Reference proteome</keyword>
<keyword evidence="5" id="KW-0547">Nucleotide-binding</keyword>
<evidence type="ECO:0000256" key="5">
    <source>
        <dbReference type="ARBA" id="ARBA00022741"/>
    </source>
</evidence>
<evidence type="ECO:0000256" key="4">
    <source>
        <dbReference type="ARBA" id="ARBA00022737"/>
    </source>
</evidence>
<dbReference type="Proteomes" id="UP000679725">
    <property type="component" value="Unassembled WGS sequence"/>
</dbReference>
<evidence type="ECO:0000313" key="10">
    <source>
        <dbReference type="EMBL" id="CAG5068977.1"/>
    </source>
</evidence>
<keyword evidence="1" id="KW-0813">Transport</keyword>
<dbReference type="EMBL" id="CAJRAU010000002">
    <property type="protein sequence ID" value="CAG5068977.1"/>
    <property type="molecule type" value="Genomic_DNA"/>
</dbReference>
<dbReference type="InterPro" id="IPR050107">
    <property type="entry name" value="ABC_carbohydrate_import_ATPase"/>
</dbReference>
<dbReference type="PROSITE" id="PS00211">
    <property type="entry name" value="ABC_TRANSPORTER_1"/>
    <property type="match status" value="1"/>
</dbReference>
<evidence type="ECO:0000256" key="3">
    <source>
        <dbReference type="ARBA" id="ARBA00022597"/>
    </source>
</evidence>
<dbReference type="PANTHER" id="PTHR43790:SF3">
    <property type="entry name" value="D-ALLOSE IMPORT ATP-BINDING PROTEIN ALSA-RELATED"/>
    <property type="match status" value="1"/>
</dbReference>
<evidence type="ECO:0000256" key="6">
    <source>
        <dbReference type="ARBA" id="ARBA00022840"/>
    </source>
</evidence>
<keyword evidence="6 10" id="KW-0067">ATP-binding</keyword>
<dbReference type="PROSITE" id="PS50893">
    <property type="entry name" value="ABC_TRANSPORTER_2"/>
    <property type="match status" value="2"/>
</dbReference>
<dbReference type="SUPFAM" id="SSF52540">
    <property type="entry name" value="P-loop containing nucleoside triphosphate hydrolases"/>
    <property type="match status" value="2"/>
</dbReference>
<organism evidence="10 11">
    <name type="scientific">Dyadobacter linearis</name>
    <dbReference type="NCBI Taxonomy" id="2823330"/>
    <lineage>
        <taxon>Bacteria</taxon>
        <taxon>Pseudomonadati</taxon>
        <taxon>Bacteroidota</taxon>
        <taxon>Cytophagia</taxon>
        <taxon>Cytophagales</taxon>
        <taxon>Spirosomataceae</taxon>
        <taxon>Dyadobacter</taxon>
    </lineage>
</organism>
<evidence type="ECO:0000313" key="11">
    <source>
        <dbReference type="Proteomes" id="UP000679725"/>
    </source>
</evidence>
<dbReference type="GO" id="GO:0005524">
    <property type="term" value="F:ATP binding"/>
    <property type="evidence" value="ECO:0007669"/>
    <property type="project" value="UniProtKB-KW"/>
</dbReference>
<keyword evidence="4" id="KW-0677">Repeat</keyword>
<keyword evidence="3" id="KW-0762">Sugar transport</keyword>
<dbReference type="SMART" id="SM00382">
    <property type="entry name" value="AAA"/>
    <property type="match status" value="2"/>
</dbReference>
<keyword evidence="8" id="KW-0472">Membrane</keyword>
<protein>
    <submittedName>
        <fullName evidence="10">Ribose import ATP-binding protein RbsA</fullName>
    </submittedName>
</protein>
<comment type="caution">
    <text evidence="10">The sequence shown here is derived from an EMBL/GenBank/DDBJ whole genome shotgun (WGS) entry which is preliminary data.</text>
</comment>
<feature type="domain" description="ABC transporter" evidence="9">
    <location>
        <begin position="255"/>
        <end position="500"/>
    </location>
</feature>
<dbReference type="RefSeq" id="WP_215233085.1">
    <property type="nucleotide sequence ID" value="NZ_CAJRAU010000002.1"/>
</dbReference>
<dbReference type="InterPro" id="IPR017871">
    <property type="entry name" value="ABC_transporter-like_CS"/>
</dbReference>
<dbReference type="InterPro" id="IPR003593">
    <property type="entry name" value="AAA+_ATPase"/>
</dbReference>
<proteinExistence type="predicted"/>